<evidence type="ECO:0000313" key="1">
    <source>
        <dbReference type="EMBL" id="MBE1608134.1"/>
    </source>
</evidence>
<dbReference type="InterPro" id="IPR043519">
    <property type="entry name" value="NT_sf"/>
</dbReference>
<dbReference type="RefSeq" id="WP_192751967.1">
    <property type="nucleotide sequence ID" value="NZ_BAABJL010000090.1"/>
</dbReference>
<reference evidence="1" key="1">
    <citation type="submission" date="2020-10" db="EMBL/GenBank/DDBJ databases">
        <title>Sequencing the genomes of 1000 actinobacteria strains.</title>
        <authorList>
            <person name="Klenk H.-P."/>
        </authorList>
    </citation>
    <scope>NUCLEOTIDE SEQUENCE</scope>
    <source>
        <strain evidence="1">DSM 45354</strain>
    </source>
</reference>
<dbReference type="AlphaFoldDB" id="A0A927RAX3"/>
<protein>
    <recommendedName>
        <fullName evidence="3">Nucleotidyltransferase domain-containing protein</fullName>
    </recommendedName>
</protein>
<accession>A0A927RAX3</accession>
<dbReference type="CDD" id="cd05403">
    <property type="entry name" value="NT_KNTase_like"/>
    <property type="match status" value="1"/>
</dbReference>
<dbReference type="EMBL" id="JADBEM010000001">
    <property type="protein sequence ID" value="MBE1608134.1"/>
    <property type="molecule type" value="Genomic_DNA"/>
</dbReference>
<evidence type="ECO:0000313" key="2">
    <source>
        <dbReference type="Proteomes" id="UP000638648"/>
    </source>
</evidence>
<comment type="caution">
    <text evidence="1">The sequence shown here is derived from an EMBL/GenBank/DDBJ whole genome shotgun (WGS) entry which is preliminary data.</text>
</comment>
<evidence type="ECO:0008006" key="3">
    <source>
        <dbReference type="Google" id="ProtNLM"/>
    </source>
</evidence>
<gene>
    <name evidence="1" type="ORF">HEB94_004982</name>
</gene>
<proteinExistence type="predicted"/>
<name>A0A927RAX3_9ACTN</name>
<keyword evidence="2" id="KW-1185">Reference proteome</keyword>
<dbReference type="Proteomes" id="UP000638648">
    <property type="component" value="Unassembled WGS sequence"/>
</dbReference>
<sequence length="261" mass="29878">MHYLDGQSDRALVDLVERAEADPSVLGLFLHGSRAFEGIATPQSDYDLAVITDDSEQGKLWQDERSGALDLHSTSLAEWRSHVLDGPRWSDGSERWPDWGARYINAHVRVLIDRLDGQLTAIVREAASFPARSRERLPAMLDHYINLLYRSLKNWRDGRPLEGHLDAAESMDLALWVIFAMHERLRPPNKYLRWELQRHPLGAEAWGETRLLERVRRVLADGDPDTQRSLFRDIETTARVNGLGETVDGWGMELKLLHGDR</sequence>
<organism evidence="1 2">
    <name type="scientific">Actinopolymorpha pittospori</name>
    <dbReference type="NCBI Taxonomy" id="648752"/>
    <lineage>
        <taxon>Bacteria</taxon>
        <taxon>Bacillati</taxon>
        <taxon>Actinomycetota</taxon>
        <taxon>Actinomycetes</taxon>
        <taxon>Propionibacteriales</taxon>
        <taxon>Actinopolymorphaceae</taxon>
        <taxon>Actinopolymorpha</taxon>
    </lineage>
</organism>
<dbReference type="SUPFAM" id="SSF81301">
    <property type="entry name" value="Nucleotidyltransferase"/>
    <property type="match status" value="1"/>
</dbReference>
<dbReference type="Gene3D" id="3.30.460.10">
    <property type="entry name" value="Beta Polymerase, domain 2"/>
    <property type="match status" value="1"/>
</dbReference>